<gene>
    <name evidence="1" type="ORF">OEA41_001723</name>
</gene>
<accession>A0AAD9ZDP7</accession>
<evidence type="ECO:0000313" key="2">
    <source>
        <dbReference type="Proteomes" id="UP001276659"/>
    </source>
</evidence>
<reference evidence="1" key="1">
    <citation type="submission" date="2022-11" db="EMBL/GenBank/DDBJ databases">
        <title>Chromosomal genome sequence assembly and mating type (MAT) locus characterization of the leprose asexual lichenized fungus Lepraria neglecta (Nyl.) Erichsen.</title>
        <authorList>
            <person name="Allen J.L."/>
            <person name="Pfeffer B."/>
        </authorList>
    </citation>
    <scope>NUCLEOTIDE SEQUENCE</scope>
    <source>
        <strain evidence="1">Allen 5258</strain>
    </source>
</reference>
<dbReference type="EMBL" id="JASNWA010000006">
    <property type="protein sequence ID" value="KAK3174477.1"/>
    <property type="molecule type" value="Genomic_DNA"/>
</dbReference>
<dbReference type="Proteomes" id="UP001276659">
    <property type="component" value="Unassembled WGS sequence"/>
</dbReference>
<name>A0AAD9ZDP7_9LECA</name>
<dbReference type="AlphaFoldDB" id="A0AAD9ZDP7"/>
<comment type="caution">
    <text evidence="1">The sequence shown here is derived from an EMBL/GenBank/DDBJ whole genome shotgun (WGS) entry which is preliminary data.</text>
</comment>
<sequence>MKMRFEQSFKDTATKLALPGVDDPKVDPVELVTSWLSEVPDLPWLVILDNADDLETMFGPQ</sequence>
<organism evidence="1 2">
    <name type="scientific">Lepraria neglecta</name>
    <dbReference type="NCBI Taxonomy" id="209136"/>
    <lineage>
        <taxon>Eukaryota</taxon>
        <taxon>Fungi</taxon>
        <taxon>Dikarya</taxon>
        <taxon>Ascomycota</taxon>
        <taxon>Pezizomycotina</taxon>
        <taxon>Lecanoromycetes</taxon>
        <taxon>OSLEUM clade</taxon>
        <taxon>Lecanoromycetidae</taxon>
        <taxon>Lecanorales</taxon>
        <taxon>Lecanorineae</taxon>
        <taxon>Stereocaulaceae</taxon>
        <taxon>Lepraria</taxon>
    </lineage>
</organism>
<proteinExistence type="predicted"/>
<protein>
    <submittedName>
        <fullName evidence="1">Uncharacterized protein</fullName>
    </submittedName>
</protein>
<evidence type="ECO:0000313" key="1">
    <source>
        <dbReference type="EMBL" id="KAK3174477.1"/>
    </source>
</evidence>
<keyword evidence="2" id="KW-1185">Reference proteome</keyword>